<dbReference type="EMBL" id="UINC01087682">
    <property type="protein sequence ID" value="SVC37254.1"/>
    <property type="molecule type" value="Genomic_DNA"/>
</dbReference>
<evidence type="ECO:0000313" key="1">
    <source>
        <dbReference type="EMBL" id="SVC37254.1"/>
    </source>
</evidence>
<protein>
    <submittedName>
        <fullName evidence="1">Uncharacterized protein</fullName>
    </submittedName>
</protein>
<feature type="non-terminal residue" evidence="1">
    <location>
        <position position="1"/>
    </location>
</feature>
<dbReference type="AlphaFoldDB" id="A0A382LK97"/>
<gene>
    <name evidence="1" type="ORF">METZ01_LOCUS290108</name>
</gene>
<name>A0A382LK97_9ZZZZ</name>
<organism evidence="1">
    <name type="scientific">marine metagenome</name>
    <dbReference type="NCBI Taxonomy" id="408172"/>
    <lineage>
        <taxon>unclassified sequences</taxon>
        <taxon>metagenomes</taxon>
        <taxon>ecological metagenomes</taxon>
    </lineage>
</organism>
<proteinExistence type="predicted"/>
<accession>A0A382LK97</accession>
<sequence length="77" mass="9410">TRIIRPRKNPVFLFTTNPFIVVHEYLYSGSTNYCNRIVFRKENWRQIAPAIKYNKDNEGNHDDYRYNEEIFLVLIHF</sequence>
<reference evidence="1" key="1">
    <citation type="submission" date="2018-05" db="EMBL/GenBank/DDBJ databases">
        <authorList>
            <person name="Lanie J.A."/>
            <person name="Ng W.-L."/>
            <person name="Kazmierczak K.M."/>
            <person name="Andrzejewski T.M."/>
            <person name="Davidsen T.M."/>
            <person name="Wayne K.J."/>
            <person name="Tettelin H."/>
            <person name="Glass J.I."/>
            <person name="Rusch D."/>
            <person name="Podicherti R."/>
            <person name="Tsui H.-C.T."/>
            <person name="Winkler M.E."/>
        </authorList>
    </citation>
    <scope>NUCLEOTIDE SEQUENCE</scope>
</reference>